<accession>F0W3Z2</accession>
<dbReference type="InterPro" id="IPR041588">
    <property type="entry name" value="Integrase_H2C2"/>
</dbReference>
<proteinExistence type="predicted"/>
<protein>
    <submittedName>
        <fullName evidence="2">PREDICTED: GapPol polyproteinlike putative</fullName>
    </submittedName>
</protein>
<reference evidence="2" key="2">
    <citation type="submission" date="2011-02" db="EMBL/GenBank/DDBJ databases">
        <authorList>
            <person name="MacLean D."/>
        </authorList>
    </citation>
    <scope>NUCLEOTIDE SEQUENCE</scope>
</reference>
<dbReference type="InterPro" id="IPR050951">
    <property type="entry name" value="Retrovirus_Pol_polyprotein"/>
</dbReference>
<dbReference type="GO" id="GO:0015074">
    <property type="term" value="P:DNA integration"/>
    <property type="evidence" value="ECO:0007669"/>
    <property type="project" value="InterPro"/>
</dbReference>
<feature type="domain" description="Integrase catalytic" evidence="1">
    <location>
        <begin position="62"/>
        <end position="223"/>
    </location>
</feature>
<dbReference type="Gene3D" id="3.30.420.10">
    <property type="entry name" value="Ribonuclease H-like superfamily/Ribonuclease H"/>
    <property type="match status" value="1"/>
</dbReference>
<dbReference type="SUPFAM" id="SSF53098">
    <property type="entry name" value="Ribonuclease H-like"/>
    <property type="match status" value="1"/>
</dbReference>
<name>F0W3Z2_9STRA</name>
<evidence type="ECO:0000313" key="2">
    <source>
        <dbReference type="EMBL" id="CCA15787.1"/>
    </source>
</evidence>
<dbReference type="InterPro" id="IPR012337">
    <property type="entry name" value="RNaseH-like_sf"/>
</dbReference>
<dbReference type="InterPro" id="IPR036397">
    <property type="entry name" value="RNaseH_sf"/>
</dbReference>
<evidence type="ECO:0000259" key="1">
    <source>
        <dbReference type="PROSITE" id="PS50994"/>
    </source>
</evidence>
<reference evidence="2" key="1">
    <citation type="journal article" date="2011" name="PLoS Biol.">
        <title>Gene gain and loss during evolution of obligate parasitism in the white rust pathogen of Arabidopsis thaliana.</title>
        <authorList>
            <person name="Kemen E."/>
            <person name="Gardiner A."/>
            <person name="Schultz-Larsen T."/>
            <person name="Kemen A.C."/>
            <person name="Balmuth A.L."/>
            <person name="Robert-Seilaniantz A."/>
            <person name="Bailey K."/>
            <person name="Holub E."/>
            <person name="Studholme D.J."/>
            <person name="Maclean D."/>
            <person name="Jones J.D."/>
        </authorList>
    </citation>
    <scope>NUCLEOTIDE SEQUENCE</scope>
</reference>
<sequence length="1454" mass="167833">MCIVAHLGVARHRGIGATRSALDKSFVWFRMNHDVVELVKMCLHCAATKGPRVTRPLGESLHTEKPNELIHWDYIFMGISSTDDEYILVIKDDALKYVCIMRSQKADAETTYLALMKWFGAFGVCYNWVSDQGTHFKKEMIKSLQHALGAHHHFTTARCPWANGTVEVVNRGMLKCFRALLSDWKMKPREWSRLVQVVQMVLNQVESRSLGGLAPITAMTGLKPMRPLERLALPVPTDIEPITLGNLMQTQRSHWKKLQTDLDVMRKVAARRNKSKREQLERFFTGAPRDQFHFAFYHSSRIIKALLTQEKWRNPPADAVSSVKDDKRTCTDRLCFQAKGNQLLRNSGYQRHHFTVLLHHGRHSKKIKAQARTQRTAPSDELKQAAAFADEVARRVDVEGIKTINSADQTSAFFELLIHTAMTKTGSNTYPLFLVMKTVLSKIVAVDAENRCVRHGFGRRLWTRIDPLQDELDIQVYGIRNACWTDALTWPLGKRFNDVRKVLEHRTREGASRADVALSAVDAVWINPMKDRLRRHWLLHLQGQIAVHRSRPTALTFEMKSSDRAEVARWSSNVWKDILTSMVVSGFAQSKLGVGYAAAVEPDEAIEMQELFDATLSLISETIDCWRFRNKQVTKAFAHLMYKVFSTDVKVVAIPYVAYMDTHRMYIGTAYDMDFRVFVTNYGQTMSLPNYTVTAFETYCVIRQCKVRAFLEGFQNVTPLQYAICLNIIMTYFRTSKITLINSCKFQSVRPSSAVISMVLFKSNRSPIFVVLARARRQPNNIWPLCRWILVLDDAAPLEARAAFEDIISSSSLIMLSQSSSIVSAATRSTSLLRVASSPQEVRHTYKISHRLLKQRCHHYIRCYQRFRRLPFQYLSKEWPRSTFSLHCSSCENHLFPRPFEFHLSCLFQKKVKFFDTKQHTWCSLSGQKVCCFTIGKLLYALNELIHLIVDNLCMAPAVCLCGARHRLPSFVSPLHRLEDVYSIQRLYLRLNIFISYLCGFIKQLVKLTHNVPGLQLLQLNLERLNQPCVLWLEERGWKQVFTSYAQRGLYLDGNFLKNVSGGILLVACVLNGNQQIQIISVVIICIDNEANWSFYLRKLGVILPVKPSFILSDRAKGTFRSVELKNEAWGLAKTTLMAEYTQKAEHLNQMNSAALKCLQDAGVEKLSLAHFPCSRADLAHVLQARTDKEWKSWIETNIQKRRATDMYATNQQTKQYLPFIVKERRQYIYDCLLFYDGSDLNSYMVLLIWACESRPPVYRRDASPDKFLLYLSGYVLRGCLECLQHRPPQRRQRQVLRHNSEKSKNVQLRFISIMQTFFYDTLEDYCCVFLRDMYNIGTVYQLYASCVPLCLKHPMGRRSDLSWYGELYFIWVISFDTKQHMWCSLSVQKRETEGVFLWTNIRIQSQTSATLTSKMNYVNINENAKAYAIYAESYTVVSTMYEWFEGHSQRVLA</sequence>
<gene>
    <name evidence="2" type="primary">AlNc14C15G1691</name>
    <name evidence="2" type="ORF">ALNC14_019300</name>
</gene>
<dbReference type="PANTHER" id="PTHR37984">
    <property type="entry name" value="PROTEIN CBG26694"/>
    <property type="match status" value="1"/>
</dbReference>
<dbReference type="PROSITE" id="PS50994">
    <property type="entry name" value="INTEGRASE"/>
    <property type="match status" value="1"/>
</dbReference>
<dbReference type="HOGENOM" id="CLU_251129_0_0_1"/>
<dbReference type="EMBL" id="FR824060">
    <property type="protein sequence ID" value="CCA15787.1"/>
    <property type="molecule type" value="Genomic_DNA"/>
</dbReference>
<dbReference type="Pfam" id="PF17921">
    <property type="entry name" value="Integrase_H2C2"/>
    <property type="match status" value="1"/>
</dbReference>
<dbReference type="GO" id="GO:0003676">
    <property type="term" value="F:nucleic acid binding"/>
    <property type="evidence" value="ECO:0007669"/>
    <property type="project" value="InterPro"/>
</dbReference>
<organism evidence="2">
    <name type="scientific">Albugo laibachii Nc14</name>
    <dbReference type="NCBI Taxonomy" id="890382"/>
    <lineage>
        <taxon>Eukaryota</taxon>
        <taxon>Sar</taxon>
        <taxon>Stramenopiles</taxon>
        <taxon>Oomycota</taxon>
        <taxon>Peronosporomycetes</taxon>
        <taxon>Albuginales</taxon>
        <taxon>Albuginaceae</taxon>
        <taxon>Albugo</taxon>
    </lineage>
</organism>
<dbReference type="PANTHER" id="PTHR37984:SF5">
    <property type="entry name" value="PROTEIN NYNRIN-LIKE"/>
    <property type="match status" value="1"/>
</dbReference>
<dbReference type="InterPro" id="IPR001584">
    <property type="entry name" value="Integrase_cat-core"/>
</dbReference>